<dbReference type="Gene3D" id="1.10.238.10">
    <property type="entry name" value="EF-hand"/>
    <property type="match status" value="1"/>
</dbReference>
<dbReference type="GO" id="GO:0005509">
    <property type="term" value="F:calcium ion binding"/>
    <property type="evidence" value="ECO:0007669"/>
    <property type="project" value="InterPro"/>
</dbReference>
<gene>
    <name evidence="4" type="ORF">SAMN05216456_2922</name>
</gene>
<keyword evidence="5" id="KW-1185">Reference proteome</keyword>
<dbReference type="Proteomes" id="UP000199074">
    <property type="component" value="Unassembled WGS sequence"/>
</dbReference>
<sequence length="124" mass="12570">MHKFAIGLVATGFLATPALAQVPLTFADVDTNGDGMLSYEELSVIWPDLTQEEFAAADTDSTGGLTPEQLDTLQPSAVPSPEATGADPLGAPAPLGADPLGVPEPMSTAPLEGDAVAPVESLVN</sequence>
<dbReference type="InterPro" id="IPR018247">
    <property type="entry name" value="EF_Hand_1_Ca_BS"/>
</dbReference>
<evidence type="ECO:0000259" key="3">
    <source>
        <dbReference type="PROSITE" id="PS50222"/>
    </source>
</evidence>
<evidence type="ECO:0000256" key="2">
    <source>
        <dbReference type="SAM" id="SignalP"/>
    </source>
</evidence>
<dbReference type="AlphaFoldDB" id="A0A1I7NRY6"/>
<feature type="compositionally biased region" description="Polar residues" evidence="1">
    <location>
        <begin position="59"/>
        <end position="77"/>
    </location>
</feature>
<dbReference type="RefSeq" id="WP_092425790.1">
    <property type="nucleotide sequence ID" value="NZ_FPCK01000003.1"/>
</dbReference>
<dbReference type="InterPro" id="IPR011992">
    <property type="entry name" value="EF-hand-dom_pair"/>
</dbReference>
<dbReference type="PROSITE" id="PS00018">
    <property type="entry name" value="EF_HAND_1"/>
    <property type="match status" value="1"/>
</dbReference>
<feature type="domain" description="EF-hand" evidence="3">
    <location>
        <begin position="17"/>
        <end position="52"/>
    </location>
</feature>
<dbReference type="Pfam" id="PF13202">
    <property type="entry name" value="EF-hand_5"/>
    <property type="match status" value="1"/>
</dbReference>
<feature type="region of interest" description="Disordered" evidence="1">
    <location>
        <begin position="54"/>
        <end position="124"/>
    </location>
</feature>
<evidence type="ECO:0000313" key="4">
    <source>
        <dbReference type="EMBL" id="SFV37437.1"/>
    </source>
</evidence>
<accession>A0A1I7NRY6</accession>
<protein>
    <submittedName>
        <fullName evidence="4">EF hand</fullName>
    </submittedName>
</protein>
<dbReference type="PROSITE" id="PS50222">
    <property type="entry name" value="EF_HAND_2"/>
    <property type="match status" value="1"/>
</dbReference>
<dbReference type="InterPro" id="IPR002048">
    <property type="entry name" value="EF_hand_dom"/>
</dbReference>
<feature type="signal peptide" evidence="2">
    <location>
        <begin position="1"/>
        <end position="20"/>
    </location>
</feature>
<dbReference type="EMBL" id="FPCK01000003">
    <property type="protein sequence ID" value="SFV37437.1"/>
    <property type="molecule type" value="Genomic_DNA"/>
</dbReference>
<evidence type="ECO:0000256" key="1">
    <source>
        <dbReference type="SAM" id="MobiDB-lite"/>
    </source>
</evidence>
<feature type="chain" id="PRO_5011436868" evidence="2">
    <location>
        <begin position="21"/>
        <end position="124"/>
    </location>
</feature>
<keyword evidence="2" id="KW-0732">Signal</keyword>
<reference evidence="4 5" key="1">
    <citation type="submission" date="2016-10" db="EMBL/GenBank/DDBJ databases">
        <authorList>
            <person name="de Groot N.N."/>
        </authorList>
    </citation>
    <scope>NUCLEOTIDE SEQUENCE [LARGE SCALE GENOMIC DNA]</scope>
    <source>
        <strain evidence="4 5">IPL20</strain>
    </source>
</reference>
<organism evidence="4 5">
    <name type="scientific">Devosia crocina</name>
    <dbReference type="NCBI Taxonomy" id="429728"/>
    <lineage>
        <taxon>Bacteria</taxon>
        <taxon>Pseudomonadati</taxon>
        <taxon>Pseudomonadota</taxon>
        <taxon>Alphaproteobacteria</taxon>
        <taxon>Hyphomicrobiales</taxon>
        <taxon>Devosiaceae</taxon>
        <taxon>Devosia</taxon>
    </lineage>
</organism>
<dbReference type="SUPFAM" id="SSF47473">
    <property type="entry name" value="EF-hand"/>
    <property type="match status" value="1"/>
</dbReference>
<name>A0A1I7NRY6_9HYPH</name>
<proteinExistence type="predicted"/>
<evidence type="ECO:0000313" key="5">
    <source>
        <dbReference type="Proteomes" id="UP000199074"/>
    </source>
</evidence>
<feature type="compositionally biased region" description="Low complexity" evidence="1">
    <location>
        <begin position="85"/>
        <end position="101"/>
    </location>
</feature>